<feature type="region of interest" description="Disordered" evidence="11">
    <location>
        <begin position="181"/>
        <end position="205"/>
    </location>
</feature>
<reference evidence="15" key="2">
    <citation type="submission" date="2025-08" db="UniProtKB">
        <authorList>
            <consortium name="RefSeq"/>
        </authorList>
    </citation>
    <scope>IDENTIFICATION</scope>
    <source>
        <tissue evidence="15">Young leaves</tissue>
    </source>
</reference>
<evidence type="ECO:0000256" key="11">
    <source>
        <dbReference type="SAM" id="MobiDB-lite"/>
    </source>
</evidence>
<feature type="signal peptide" evidence="12">
    <location>
        <begin position="1"/>
        <end position="23"/>
    </location>
</feature>
<protein>
    <submittedName>
        <fullName evidence="15">Fasciclin-like arabinogalactan protein 3</fullName>
    </submittedName>
</protein>
<evidence type="ECO:0000256" key="3">
    <source>
        <dbReference type="ARBA" id="ARBA00022475"/>
    </source>
</evidence>
<keyword evidence="14" id="KW-1185">Reference proteome</keyword>
<evidence type="ECO:0000256" key="2">
    <source>
        <dbReference type="ARBA" id="ARBA00007843"/>
    </source>
</evidence>
<name>A0A8B7CIS2_PHODC</name>
<evidence type="ECO:0000259" key="13">
    <source>
        <dbReference type="PROSITE" id="PS50213"/>
    </source>
</evidence>
<evidence type="ECO:0000313" key="14">
    <source>
        <dbReference type="Proteomes" id="UP000228380"/>
    </source>
</evidence>
<dbReference type="InterPro" id="IPR000782">
    <property type="entry name" value="FAS1_domain"/>
</dbReference>
<dbReference type="FunFam" id="2.30.180.10:FF:000015">
    <property type="entry name" value="Fasciclin-like arabinogalactan protein 3"/>
    <property type="match status" value="1"/>
</dbReference>
<accession>A0A8B7CIS2</accession>
<dbReference type="GeneID" id="103714493"/>
<keyword evidence="8" id="KW-0325">Glycoprotein</keyword>
<keyword evidence="5 12" id="KW-0732">Signal</keyword>
<evidence type="ECO:0000256" key="5">
    <source>
        <dbReference type="ARBA" id="ARBA00022729"/>
    </source>
</evidence>
<sequence length="281" mass="30371">MALNSQVVILLLLPFLLLSSAMAFNITMILEPFPEFATFSNYLSQTKLVHEINHRQTITVLVVDNSRISAISSLPEESLKHVMEVHVILDYYDIRKISSIPRKSFLLTTLFQTTGIATNRMGFLNLTHKAGKSVVFGSAVRGAPHTSILIKKIVTMPYNISVLQISEPIIPPGIYGAPPIAPVSAPPKKTDPSMEAPEADDTSIESPEDDIVDALADAPGESAETPADSPKADESVSDAPEEPSTLRKKVINVSASTSLSSRLSIGAILRLVMGIVFLRAL</sequence>
<dbReference type="AlphaFoldDB" id="A0A8B7CIS2"/>
<evidence type="ECO:0000256" key="7">
    <source>
        <dbReference type="ARBA" id="ARBA00023136"/>
    </source>
</evidence>
<evidence type="ECO:0000313" key="15">
    <source>
        <dbReference type="RefSeq" id="XP_008799981.2"/>
    </source>
</evidence>
<dbReference type="Gene3D" id="2.30.180.10">
    <property type="entry name" value="FAS1 domain"/>
    <property type="match status" value="1"/>
</dbReference>
<comment type="function">
    <text evidence="10">May be a cell surface adhesion protein.</text>
</comment>
<comment type="subcellular location">
    <subcellularLocation>
        <location evidence="1">Cell membrane</location>
        <topology evidence="1">Lipid-anchor</topology>
        <topology evidence="1">GPI-anchor</topology>
    </subcellularLocation>
</comment>
<gene>
    <name evidence="15" type="primary">LOC103714493</name>
</gene>
<evidence type="ECO:0000256" key="12">
    <source>
        <dbReference type="SAM" id="SignalP"/>
    </source>
</evidence>
<evidence type="ECO:0000256" key="4">
    <source>
        <dbReference type="ARBA" id="ARBA00022622"/>
    </source>
</evidence>
<feature type="domain" description="FAS1" evidence="13">
    <location>
        <begin position="23"/>
        <end position="154"/>
    </location>
</feature>
<dbReference type="GO" id="GO:0098552">
    <property type="term" value="C:side of membrane"/>
    <property type="evidence" value="ECO:0007669"/>
    <property type="project" value="UniProtKB-KW"/>
</dbReference>
<evidence type="ECO:0000256" key="8">
    <source>
        <dbReference type="ARBA" id="ARBA00023180"/>
    </source>
</evidence>
<dbReference type="PROSITE" id="PS50213">
    <property type="entry name" value="FAS1"/>
    <property type="match status" value="1"/>
</dbReference>
<dbReference type="GO" id="GO:0005886">
    <property type="term" value="C:plasma membrane"/>
    <property type="evidence" value="ECO:0007669"/>
    <property type="project" value="UniProtKB-SubCell"/>
</dbReference>
<keyword evidence="4" id="KW-0336">GPI-anchor</keyword>
<keyword evidence="3" id="KW-1003">Cell membrane</keyword>
<evidence type="ECO:0000256" key="6">
    <source>
        <dbReference type="ARBA" id="ARBA00022974"/>
    </source>
</evidence>
<keyword evidence="9" id="KW-0449">Lipoprotein</keyword>
<feature type="region of interest" description="Disordered" evidence="11">
    <location>
        <begin position="220"/>
        <end position="244"/>
    </location>
</feature>
<feature type="chain" id="PRO_5034869647" evidence="12">
    <location>
        <begin position="24"/>
        <end position="281"/>
    </location>
</feature>
<dbReference type="RefSeq" id="XP_008799981.2">
    <property type="nucleotide sequence ID" value="XM_008801759.2"/>
</dbReference>
<dbReference type="OrthoDB" id="694090at2759"/>
<evidence type="ECO:0000256" key="9">
    <source>
        <dbReference type="ARBA" id="ARBA00023288"/>
    </source>
</evidence>
<evidence type="ECO:0000256" key="1">
    <source>
        <dbReference type="ARBA" id="ARBA00004609"/>
    </source>
</evidence>
<dbReference type="InterPro" id="IPR036378">
    <property type="entry name" value="FAS1_dom_sf"/>
</dbReference>
<proteinExistence type="inferred from homology"/>
<comment type="similarity">
    <text evidence="2">Belongs to the fasciclin-like AGP family.</text>
</comment>
<keyword evidence="7" id="KW-0472">Membrane</keyword>
<dbReference type="PANTHER" id="PTHR32382:SF6">
    <property type="entry name" value="FASCICLIN-LIKE ARABINOGALACTAN PROTEIN 14"/>
    <property type="match status" value="1"/>
</dbReference>
<dbReference type="SUPFAM" id="SSF82153">
    <property type="entry name" value="FAS1 domain"/>
    <property type="match status" value="1"/>
</dbReference>
<dbReference type="Proteomes" id="UP000228380">
    <property type="component" value="Chromosome 11"/>
</dbReference>
<evidence type="ECO:0000256" key="10">
    <source>
        <dbReference type="ARBA" id="ARBA00024686"/>
    </source>
</evidence>
<dbReference type="PANTHER" id="PTHR32382">
    <property type="entry name" value="FASCICLIN-LIKE ARABINOGALACTAN PROTEIN"/>
    <property type="match status" value="1"/>
</dbReference>
<dbReference type="InterPro" id="IPR033254">
    <property type="entry name" value="Plant_FLA"/>
</dbReference>
<reference evidence="14" key="1">
    <citation type="journal article" date="2019" name="Nat. Commun.">
        <title>Genome-wide association mapping of date palm fruit traits.</title>
        <authorList>
            <person name="Hazzouri K.M."/>
            <person name="Gros-Balthazard M."/>
            <person name="Flowers J.M."/>
            <person name="Copetti D."/>
            <person name="Lemansour A."/>
            <person name="Lebrun M."/>
            <person name="Masmoudi K."/>
            <person name="Ferrand S."/>
            <person name="Dhar M.I."/>
            <person name="Fresquez Z.A."/>
            <person name="Rosas U."/>
            <person name="Zhang J."/>
            <person name="Talag J."/>
            <person name="Lee S."/>
            <person name="Kudrna D."/>
            <person name="Powell R.F."/>
            <person name="Leitch I.J."/>
            <person name="Krueger R.R."/>
            <person name="Wing R.A."/>
            <person name="Amiri K.M.A."/>
            <person name="Purugganan M.D."/>
        </authorList>
    </citation>
    <scope>NUCLEOTIDE SEQUENCE [LARGE SCALE GENOMIC DNA]</scope>
    <source>
        <strain evidence="14">cv. Khalas</strain>
    </source>
</reference>
<organism evidence="14 15">
    <name type="scientific">Phoenix dactylifera</name>
    <name type="common">Date palm</name>
    <dbReference type="NCBI Taxonomy" id="42345"/>
    <lineage>
        <taxon>Eukaryota</taxon>
        <taxon>Viridiplantae</taxon>
        <taxon>Streptophyta</taxon>
        <taxon>Embryophyta</taxon>
        <taxon>Tracheophyta</taxon>
        <taxon>Spermatophyta</taxon>
        <taxon>Magnoliopsida</taxon>
        <taxon>Liliopsida</taxon>
        <taxon>Arecaceae</taxon>
        <taxon>Coryphoideae</taxon>
        <taxon>Phoeniceae</taxon>
        <taxon>Phoenix</taxon>
    </lineage>
</organism>
<dbReference type="KEGG" id="pda:103714493"/>
<keyword evidence="6" id="KW-0654">Proteoglycan</keyword>